<dbReference type="AlphaFoldDB" id="A0A242K509"/>
<keyword evidence="2" id="KW-0805">Transcription regulation</keyword>
<gene>
    <name evidence="6" type="ORF">A5888_002106</name>
    <name evidence="5" type="ORF">A5888_002718</name>
</gene>
<dbReference type="InterPro" id="IPR036388">
    <property type="entry name" value="WH-like_DNA-bd_sf"/>
</dbReference>
<evidence type="ECO:0000256" key="2">
    <source>
        <dbReference type="ARBA" id="ARBA00023015"/>
    </source>
</evidence>
<reference evidence="6" key="3">
    <citation type="submission" date="2024-03" db="EMBL/GenBank/DDBJ databases">
        <title>The Genome Sequence of Enterococcus sp. DIV0242b.</title>
        <authorList>
            <consortium name="The Broad Institute Genomics Platform"/>
            <consortium name="The Broad Institute Microbial Omics Core"/>
            <consortium name="The Broad Institute Genomic Center for Infectious Diseases"/>
            <person name="Earl A."/>
            <person name="Manson A."/>
            <person name="Gilmore M."/>
            <person name="Schwartman J."/>
            <person name="Shea T."/>
            <person name="Abouelleil A."/>
            <person name="Cao P."/>
            <person name="Chapman S."/>
            <person name="Cusick C."/>
            <person name="Young S."/>
            <person name="Neafsey D."/>
            <person name="Nusbaum C."/>
            <person name="Birren B."/>
        </authorList>
    </citation>
    <scope>NUCLEOTIDE SEQUENCE</scope>
    <source>
        <strain evidence="6">9E7_DIV0242</strain>
    </source>
</reference>
<evidence type="ECO:0000256" key="3">
    <source>
        <dbReference type="ARBA" id="ARBA00023125"/>
    </source>
</evidence>
<sequence length="149" mass="17132">MTEAKITDAEWEVMRVVWAQKETTSNDVFTILNEKMQWKKNTIKTLLGRLVEKDMLATKPLGNKFIYYARIEERRSLQDLSDELLTKVCSRKVGQVVEQLIQDSLLSFSDIEQLEQLLQEKKKSAVEEVPCNCIPGQCQCHLIGKKGAE</sequence>
<protein>
    <submittedName>
        <fullName evidence="5">CopY/TcrY family copper transport repressor</fullName>
    </submittedName>
</protein>
<dbReference type="PIRSF" id="PIRSF019455">
    <property type="entry name" value="CopR_AtkY"/>
    <property type="match status" value="1"/>
</dbReference>
<dbReference type="InterPro" id="IPR036390">
    <property type="entry name" value="WH_DNA-bd_sf"/>
</dbReference>
<dbReference type="NCBIfam" id="TIGR02698">
    <property type="entry name" value="CopY_TcrY"/>
    <property type="match status" value="1"/>
</dbReference>
<evidence type="ECO:0000256" key="4">
    <source>
        <dbReference type="ARBA" id="ARBA00023163"/>
    </source>
</evidence>
<dbReference type="InterPro" id="IPR005650">
    <property type="entry name" value="BlaI_family"/>
</dbReference>
<keyword evidence="3" id="KW-0238">DNA-binding</keyword>
<evidence type="ECO:0000313" key="7">
    <source>
        <dbReference type="Proteomes" id="UP000195141"/>
    </source>
</evidence>
<evidence type="ECO:0000313" key="5">
    <source>
        <dbReference type="EMBL" id="OTP14617.1"/>
    </source>
</evidence>
<comment type="similarity">
    <text evidence="1">Belongs to the BlaI transcriptional regulatory family.</text>
</comment>
<dbReference type="Pfam" id="PF03965">
    <property type="entry name" value="Penicillinase_R"/>
    <property type="match status" value="1"/>
</dbReference>
<dbReference type="EMBL" id="NGMM01000004">
    <property type="protein sequence ID" value="OTP14617.1"/>
    <property type="molecule type" value="Genomic_DNA"/>
</dbReference>
<dbReference type="RefSeq" id="WP_086349747.1">
    <property type="nucleotide sequence ID" value="NZ_CP147247.1"/>
</dbReference>
<keyword evidence="4" id="KW-0804">Transcription</keyword>
<organism evidence="5">
    <name type="scientific">Candidatus Enterococcus clewellii</name>
    <dbReference type="NCBI Taxonomy" id="1834193"/>
    <lineage>
        <taxon>Bacteria</taxon>
        <taxon>Bacillati</taxon>
        <taxon>Bacillota</taxon>
        <taxon>Bacilli</taxon>
        <taxon>Lactobacillales</taxon>
        <taxon>Enterococcaceae</taxon>
        <taxon>Enterococcus</taxon>
    </lineage>
</organism>
<keyword evidence="7" id="KW-1185">Reference proteome</keyword>
<reference evidence="5" key="1">
    <citation type="submission" date="2017-05" db="EMBL/GenBank/DDBJ databases">
        <title>The Genome Sequence of Enterococcus sp. 9E7_DIV0242.</title>
        <authorList>
            <consortium name="The Broad Institute Genomics Platform"/>
            <consortium name="The Broad Institute Genomic Center for Infectious Diseases"/>
            <person name="Earl A."/>
            <person name="Manson A."/>
            <person name="Schwartman J."/>
            <person name="Gilmore M."/>
            <person name="Abouelleil A."/>
            <person name="Cao P."/>
            <person name="Chapman S."/>
            <person name="Cusick C."/>
            <person name="Shea T."/>
            <person name="Young S."/>
            <person name="Neafsey D."/>
            <person name="Nusbaum C."/>
            <person name="Birren B."/>
        </authorList>
    </citation>
    <scope>NUCLEOTIDE SEQUENCE [LARGE SCALE GENOMIC DNA]</scope>
    <source>
        <strain evidence="5">9E7_DIV0242</strain>
    </source>
</reference>
<dbReference type="EMBL" id="CP147247">
    <property type="protein sequence ID" value="WYJ90349.1"/>
    <property type="molecule type" value="Genomic_DNA"/>
</dbReference>
<accession>A0A242K509</accession>
<dbReference type="InterPro" id="IPR014071">
    <property type="entry name" value="Cu_transp_CopY/TcrY"/>
</dbReference>
<dbReference type="GO" id="GO:0045892">
    <property type="term" value="P:negative regulation of DNA-templated transcription"/>
    <property type="evidence" value="ECO:0007669"/>
    <property type="project" value="InterPro"/>
</dbReference>
<name>A0A242K509_9ENTE</name>
<proteinExistence type="inferred from homology"/>
<dbReference type="Proteomes" id="UP000195141">
    <property type="component" value="Chromosome"/>
</dbReference>
<evidence type="ECO:0000256" key="1">
    <source>
        <dbReference type="ARBA" id="ARBA00011046"/>
    </source>
</evidence>
<dbReference type="OrthoDB" id="1849040at2"/>
<evidence type="ECO:0000313" key="6">
    <source>
        <dbReference type="EMBL" id="WYJ90349.1"/>
    </source>
</evidence>
<dbReference type="SUPFAM" id="SSF46785">
    <property type="entry name" value="Winged helix' DNA-binding domain"/>
    <property type="match status" value="1"/>
</dbReference>
<dbReference type="GO" id="GO:0003677">
    <property type="term" value="F:DNA binding"/>
    <property type="evidence" value="ECO:0007669"/>
    <property type="project" value="UniProtKB-KW"/>
</dbReference>
<reference evidence="6" key="2">
    <citation type="submission" date="2017-05" db="EMBL/GenBank/DDBJ databases">
        <authorList>
            <consortium name="The Broad Institute Genomics Platform"/>
            <consortium name="The Broad Institute Genomic Center for Infectious Diseases"/>
            <person name="Earl A."/>
            <person name="Manson A."/>
            <person name="Schwartman J."/>
            <person name="Gilmore M."/>
            <person name="Abouelleil A."/>
            <person name="Cao P."/>
            <person name="Chapman S."/>
            <person name="Cusick C."/>
            <person name="Shea T."/>
            <person name="Young S."/>
            <person name="Neafsey D."/>
            <person name="Nusbaum C."/>
            <person name="Birren B."/>
        </authorList>
    </citation>
    <scope>NUCLEOTIDE SEQUENCE</scope>
    <source>
        <strain evidence="6">9E7_DIV0242</strain>
    </source>
</reference>
<dbReference type="Gene3D" id="1.10.10.10">
    <property type="entry name" value="Winged helix-like DNA-binding domain superfamily/Winged helix DNA-binding domain"/>
    <property type="match status" value="1"/>
</dbReference>